<evidence type="ECO:0000256" key="9">
    <source>
        <dbReference type="ARBA" id="ARBA00047524"/>
    </source>
</evidence>
<evidence type="ECO:0000256" key="12">
    <source>
        <dbReference type="SAM" id="Phobius"/>
    </source>
</evidence>
<feature type="transmembrane region" description="Helical" evidence="12">
    <location>
        <begin position="149"/>
        <end position="174"/>
    </location>
</feature>
<evidence type="ECO:0000256" key="2">
    <source>
        <dbReference type="ARBA" id="ARBA00022448"/>
    </source>
</evidence>
<dbReference type="PRINTS" id="PR01084">
    <property type="entry name" value="NAHEXCHNGR"/>
</dbReference>
<feature type="transmembrane region" description="Helical" evidence="12">
    <location>
        <begin position="181"/>
        <end position="204"/>
    </location>
</feature>
<sequence length="892" mass="95090">MGFIARLLSSSETAVDEASPGENNLSTVLMVFAVVIWFSLGHHLAHVSPYIGHGSAASLVGLVIGAVVLVLRGIGTISTVTSDELLTFNHSSFFTFFLPPIILYAGLSVRKKSFFANFATIASLGIAGTYVAFSVIAAFLLIVAVASKFLSLADCLALGCIFATTDSVAVLSVLDQDRAPLLFSLMFGEGVINDATSVALLHVVEGLGPNPTINASTIFIIFAKFFYLFILSLILGIAFGLGGAFMLKQCDASSTPQAVGLIGMTCYLSYLAGDEFKLSGIVSLFCCAVAMSHYGLHNISKHQRAASLSAFETLSSMAEGSVFVYVGLDSLDPQKWAETYITEVIYLFFVVMILLFVSRAAFLFPILLFHKKYGREALTHREIIVAWSAGAMRGAVSVALVYYYYDPDGKTYNRQRSTLIAMTLAVVLISTLFFGAVTKPLLDLLLGPDERAHGGTHGEQTIELQKHKSHGPAASPSGGIGIGQAPMYSTVDVDESGYESDKTDATGFSDSYLVPFEQDDDEEGEDDEPETGFVSGRSDSMRKPISILIKPAEAVTSQGAGDPPRPLPTLSLKSQPTGTFVFGQTPARSGPDPFQASPTVEGWGSGIPAGSVPPQAAAAAAAEWVTFEGDQAPKRLPPRPSEVGEQSWEIQPAPAAGPPTAFSPAEMEAVQSRLGRVVPAEHIHRVRFSTDHLGPAPVNPAGGTGERPSKLRRLKTGTPGPQRFNALKEEPREDTPPPPESAPERQGQIAEWWATFDKRYMRPVFTKPEAEWSPRNPDTGSQSGSPGMGRSHSLSALPQERRRMSASGGVGDIHRGQSLAPVMGIRSSPNTPLTGSQGTGLPNRRASLLGTVTSMSSAFSAPLPPMDTADAPPPDPLRKVQAQSHRRSSTLT</sequence>
<feature type="compositionally biased region" description="Acidic residues" evidence="11">
    <location>
        <begin position="518"/>
        <end position="530"/>
    </location>
</feature>
<feature type="region of interest" description="Disordered" evidence="11">
    <location>
        <begin position="766"/>
        <end position="892"/>
    </location>
</feature>
<dbReference type="InterPro" id="IPR006153">
    <property type="entry name" value="Cation/H_exchanger_TM"/>
</dbReference>
<comment type="catalytic activity">
    <reaction evidence="10">
        <text>K(+)(in) + H(+)(out) = K(+)(out) + H(+)(in)</text>
        <dbReference type="Rhea" id="RHEA:29467"/>
        <dbReference type="ChEBI" id="CHEBI:15378"/>
        <dbReference type="ChEBI" id="CHEBI:29103"/>
    </reaction>
</comment>
<accession>A0AAW1T6Z8</accession>
<dbReference type="GO" id="GO:0098719">
    <property type="term" value="P:sodium ion import across plasma membrane"/>
    <property type="evidence" value="ECO:0007669"/>
    <property type="project" value="TreeGrafter"/>
</dbReference>
<feature type="transmembrane region" description="Helical" evidence="12">
    <location>
        <begin position="114"/>
        <end position="143"/>
    </location>
</feature>
<feature type="transmembrane region" description="Helical" evidence="12">
    <location>
        <begin position="87"/>
        <end position="107"/>
    </location>
</feature>
<dbReference type="AlphaFoldDB" id="A0AAW1T6Z8"/>
<keyword evidence="4 12" id="KW-1133">Transmembrane helix</keyword>
<evidence type="ECO:0000256" key="10">
    <source>
        <dbReference type="ARBA" id="ARBA00047912"/>
    </source>
</evidence>
<keyword evidence="6" id="KW-0406">Ion transport</keyword>
<dbReference type="EMBL" id="JALJOV010000242">
    <property type="protein sequence ID" value="KAK9865511.1"/>
    <property type="molecule type" value="Genomic_DNA"/>
</dbReference>
<dbReference type="PANTHER" id="PTHR10110:SF197">
    <property type="entry name" value="SODIUM_HYDROGEN EXCHANGER"/>
    <property type="match status" value="1"/>
</dbReference>
<evidence type="ECO:0000256" key="4">
    <source>
        <dbReference type="ARBA" id="ARBA00022989"/>
    </source>
</evidence>
<keyword evidence="2" id="KW-0813">Transport</keyword>
<feature type="transmembrane region" description="Helical" evidence="12">
    <location>
        <begin position="383"/>
        <end position="405"/>
    </location>
</feature>
<evidence type="ECO:0000256" key="6">
    <source>
        <dbReference type="ARBA" id="ARBA00023065"/>
    </source>
</evidence>
<keyword evidence="5" id="KW-0915">Sodium</keyword>
<evidence type="ECO:0000256" key="7">
    <source>
        <dbReference type="ARBA" id="ARBA00023136"/>
    </source>
</evidence>
<evidence type="ECO:0000256" key="1">
    <source>
        <dbReference type="ARBA" id="ARBA00004141"/>
    </source>
</evidence>
<evidence type="ECO:0000256" key="3">
    <source>
        <dbReference type="ARBA" id="ARBA00022692"/>
    </source>
</evidence>
<dbReference type="InterPro" id="IPR018422">
    <property type="entry name" value="Cation/H_exchanger_CPA1"/>
</dbReference>
<dbReference type="PANTHER" id="PTHR10110">
    <property type="entry name" value="SODIUM/HYDROGEN EXCHANGER"/>
    <property type="match status" value="1"/>
</dbReference>
<name>A0AAW1T6Z8_9CHLO</name>
<dbReference type="Gene3D" id="6.10.140.1330">
    <property type="match status" value="1"/>
</dbReference>
<reference evidence="14 15" key="1">
    <citation type="journal article" date="2024" name="Nat. Commun.">
        <title>Phylogenomics reveals the evolutionary origins of lichenization in chlorophyte algae.</title>
        <authorList>
            <person name="Puginier C."/>
            <person name="Libourel C."/>
            <person name="Otte J."/>
            <person name="Skaloud P."/>
            <person name="Haon M."/>
            <person name="Grisel S."/>
            <person name="Petersen M."/>
            <person name="Berrin J.G."/>
            <person name="Delaux P.M."/>
            <person name="Dal Grande F."/>
            <person name="Keller J."/>
        </authorList>
    </citation>
    <scope>NUCLEOTIDE SEQUENCE [LARGE SCALE GENOMIC DNA]</scope>
    <source>
        <strain evidence="14 15">SAG 2523</strain>
    </source>
</reference>
<comment type="subcellular location">
    <subcellularLocation>
        <location evidence="1">Membrane</location>
        <topology evidence="1">Multi-pass membrane protein</topology>
    </subcellularLocation>
</comment>
<gene>
    <name evidence="14" type="ORF">WJX84_008271</name>
</gene>
<feature type="compositionally biased region" description="Polar residues" evidence="11">
    <location>
        <begin position="827"/>
        <end position="840"/>
    </location>
</feature>
<evidence type="ECO:0000259" key="13">
    <source>
        <dbReference type="Pfam" id="PF00999"/>
    </source>
</evidence>
<dbReference type="InterPro" id="IPR004709">
    <property type="entry name" value="NaH_exchanger"/>
</dbReference>
<evidence type="ECO:0000313" key="14">
    <source>
        <dbReference type="EMBL" id="KAK9865511.1"/>
    </source>
</evidence>
<feature type="transmembrane region" description="Helical" evidence="12">
    <location>
        <begin position="216"/>
        <end position="242"/>
    </location>
</feature>
<feature type="region of interest" description="Disordered" evidence="11">
    <location>
        <begin position="686"/>
        <end position="751"/>
    </location>
</feature>
<dbReference type="GO" id="GO:0005886">
    <property type="term" value="C:plasma membrane"/>
    <property type="evidence" value="ECO:0007669"/>
    <property type="project" value="TreeGrafter"/>
</dbReference>
<feature type="region of interest" description="Disordered" evidence="11">
    <location>
        <begin position="453"/>
        <end position="485"/>
    </location>
</feature>
<comment type="caution">
    <text evidence="14">The sequence shown here is derived from an EMBL/GenBank/DDBJ whole genome shotgun (WGS) entry which is preliminary data.</text>
</comment>
<comment type="catalytic activity">
    <reaction evidence="9">
        <text>Na(+)(in) + H(+)(out) = Na(+)(out) + H(+)(in)</text>
        <dbReference type="Rhea" id="RHEA:29419"/>
        <dbReference type="ChEBI" id="CHEBI:15378"/>
        <dbReference type="ChEBI" id="CHEBI:29101"/>
    </reaction>
</comment>
<feature type="domain" description="Cation/H+ exchanger transmembrane" evidence="13">
    <location>
        <begin position="49"/>
        <end position="442"/>
    </location>
</feature>
<keyword evidence="7 12" id="KW-0472">Membrane</keyword>
<dbReference type="GO" id="GO:0015386">
    <property type="term" value="F:potassium:proton antiporter activity"/>
    <property type="evidence" value="ECO:0007669"/>
    <property type="project" value="TreeGrafter"/>
</dbReference>
<keyword evidence="8" id="KW-0739">Sodium transport</keyword>
<feature type="compositionally biased region" description="Polar residues" evidence="11">
    <location>
        <begin position="850"/>
        <end position="859"/>
    </location>
</feature>
<feature type="transmembrane region" description="Helical" evidence="12">
    <location>
        <begin position="56"/>
        <end position="75"/>
    </location>
</feature>
<dbReference type="Pfam" id="PF00999">
    <property type="entry name" value="Na_H_Exchanger"/>
    <property type="match status" value="1"/>
</dbReference>
<dbReference type="GO" id="GO:0015385">
    <property type="term" value="F:sodium:proton antiporter activity"/>
    <property type="evidence" value="ECO:0007669"/>
    <property type="project" value="InterPro"/>
</dbReference>
<proteinExistence type="predicted"/>
<feature type="compositionally biased region" description="Polar residues" evidence="11">
    <location>
        <begin position="776"/>
        <end position="785"/>
    </location>
</feature>
<protein>
    <recommendedName>
        <fullName evidence="13">Cation/H+ exchanger transmembrane domain-containing protein</fullName>
    </recommendedName>
</protein>
<feature type="region of interest" description="Disordered" evidence="11">
    <location>
        <begin position="493"/>
        <end position="512"/>
    </location>
</feature>
<feature type="region of interest" description="Disordered" evidence="11">
    <location>
        <begin position="518"/>
        <end position="575"/>
    </location>
</feature>
<evidence type="ECO:0000256" key="8">
    <source>
        <dbReference type="ARBA" id="ARBA00023201"/>
    </source>
</evidence>
<feature type="transmembrane region" description="Helical" evidence="12">
    <location>
        <begin position="340"/>
        <end position="362"/>
    </location>
</feature>
<keyword evidence="15" id="KW-1185">Reference proteome</keyword>
<feature type="transmembrane region" description="Helical" evidence="12">
    <location>
        <begin position="25"/>
        <end position="44"/>
    </location>
</feature>
<keyword evidence="3 12" id="KW-0812">Transmembrane</keyword>
<feature type="compositionally biased region" description="Basic and acidic residues" evidence="11">
    <location>
        <begin position="726"/>
        <end position="735"/>
    </location>
</feature>
<organism evidence="14 15">
    <name type="scientific">Apatococcus fuscideae</name>
    <dbReference type="NCBI Taxonomy" id="2026836"/>
    <lineage>
        <taxon>Eukaryota</taxon>
        <taxon>Viridiplantae</taxon>
        <taxon>Chlorophyta</taxon>
        <taxon>core chlorophytes</taxon>
        <taxon>Trebouxiophyceae</taxon>
        <taxon>Chlorellales</taxon>
        <taxon>Chlorellaceae</taxon>
        <taxon>Apatococcus</taxon>
    </lineage>
</organism>
<evidence type="ECO:0000256" key="5">
    <source>
        <dbReference type="ARBA" id="ARBA00023053"/>
    </source>
</evidence>
<feature type="transmembrane region" description="Helical" evidence="12">
    <location>
        <begin position="417"/>
        <end position="437"/>
    </location>
</feature>
<feature type="region of interest" description="Disordered" evidence="11">
    <location>
        <begin position="620"/>
        <end position="669"/>
    </location>
</feature>
<evidence type="ECO:0000313" key="15">
    <source>
        <dbReference type="Proteomes" id="UP001485043"/>
    </source>
</evidence>
<evidence type="ECO:0000256" key="11">
    <source>
        <dbReference type="SAM" id="MobiDB-lite"/>
    </source>
</evidence>
<dbReference type="GO" id="GO:0051453">
    <property type="term" value="P:regulation of intracellular pH"/>
    <property type="evidence" value="ECO:0007669"/>
    <property type="project" value="TreeGrafter"/>
</dbReference>
<dbReference type="Proteomes" id="UP001485043">
    <property type="component" value="Unassembled WGS sequence"/>
</dbReference>